<dbReference type="AlphaFoldDB" id="A0A4P9Y1T2"/>
<dbReference type="Pfam" id="PF07885">
    <property type="entry name" value="Ion_trans_2"/>
    <property type="match status" value="1"/>
</dbReference>
<dbReference type="OrthoDB" id="415460at2759"/>
<organism evidence="11 12">
    <name type="scientific">Piptocephalis cylindrospora</name>
    <dbReference type="NCBI Taxonomy" id="1907219"/>
    <lineage>
        <taxon>Eukaryota</taxon>
        <taxon>Fungi</taxon>
        <taxon>Fungi incertae sedis</taxon>
        <taxon>Zoopagomycota</taxon>
        <taxon>Zoopagomycotina</taxon>
        <taxon>Zoopagomycetes</taxon>
        <taxon>Zoopagales</taxon>
        <taxon>Piptocephalidaceae</taxon>
        <taxon>Piptocephalis</taxon>
    </lineage>
</organism>
<keyword evidence="7" id="KW-0407">Ion channel</keyword>
<gene>
    <name evidence="11" type="ORF">BJ684DRAFT_20741</name>
</gene>
<dbReference type="Gene3D" id="1.10.287.70">
    <property type="match status" value="1"/>
</dbReference>
<feature type="transmembrane region" description="Helical" evidence="9">
    <location>
        <begin position="81"/>
        <end position="105"/>
    </location>
</feature>
<keyword evidence="2" id="KW-0813">Transport</keyword>
<dbReference type="GO" id="GO:0008076">
    <property type="term" value="C:voltage-gated potassium channel complex"/>
    <property type="evidence" value="ECO:0007669"/>
    <property type="project" value="InterPro"/>
</dbReference>
<evidence type="ECO:0000256" key="6">
    <source>
        <dbReference type="ARBA" id="ARBA00023136"/>
    </source>
</evidence>
<feature type="compositionally biased region" description="Low complexity" evidence="8">
    <location>
        <begin position="170"/>
        <end position="185"/>
    </location>
</feature>
<proteinExistence type="predicted"/>
<dbReference type="SUPFAM" id="SSF81324">
    <property type="entry name" value="Voltage-gated potassium channels"/>
    <property type="match status" value="1"/>
</dbReference>
<dbReference type="InterPro" id="IPR028325">
    <property type="entry name" value="VG_K_chnl"/>
</dbReference>
<evidence type="ECO:0000259" key="10">
    <source>
        <dbReference type="Pfam" id="PF07885"/>
    </source>
</evidence>
<sequence length="243" mass="26643">MKSERATDPVYFSSSSIIIFSTLLYFAERGIWNEEQKAFVTSSGFPSAFDSIPAAFWFVMTTITTVGFGDMVPTTFIGKLIAFPAMMVGILIIALPSIIVGRNFTIVWELMKSRRRPVAGGFRGYQTDMVVREGRRVSLDSMRTAREYGPGGGGYLPTPTYATPHDDQEVPLPSQSSVPLSAQPSDPLSIGEVSVETLLKQQALLMEQMKTLSQICEENQTALSSLGTILRARRPHGSSGEDM</sequence>
<evidence type="ECO:0000256" key="2">
    <source>
        <dbReference type="ARBA" id="ARBA00022448"/>
    </source>
</evidence>
<feature type="transmembrane region" description="Helical" evidence="9">
    <location>
        <begin position="48"/>
        <end position="69"/>
    </location>
</feature>
<keyword evidence="5" id="KW-0406">Ion transport</keyword>
<dbReference type="EMBL" id="KZ988223">
    <property type="protein sequence ID" value="RKP12735.1"/>
    <property type="molecule type" value="Genomic_DNA"/>
</dbReference>
<dbReference type="PANTHER" id="PTHR11537:SF254">
    <property type="entry name" value="POTASSIUM VOLTAGE-GATED CHANNEL PROTEIN SHAB"/>
    <property type="match status" value="1"/>
</dbReference>
<evidence type="ECO:0000256" key="3">
    <source>
        <dbReference type="ARBA" id="ARBA00022692"/>
    </source>
</evidence>
<dbReference type="PRINTS" id="PR00169">
    <property type="entry name" value="KCHANNEL"/>
</dbReference>
<evidence type="ECO:0000313" key="11">
    <source>
        <dbReference type="EMBL" id="RKP12735.1"/>
    </source>
</evidence>
<keyword evidence="3 9" id="KW-0812">Transmembrane</keyword>
<accession>A0A4P9Y1T2</accession>
<keyword evidence="4 9" id="KW-1133">Transmembrane helix</keyword>
<name>A0A4P9Y1T2_9FUNG</name>
<evidence type="ECO:0000256" key="5">
    <source>
        <dbReference type="ARBA" id="ARBA00023065"/>
    </source>
</evidence>
<protein>
    <recommendedName>
        <fullName evidence="10">Potassium channel domain-containing protein</fullName>
    </recommendedName>
</protein>
<feature type="region of interest" description="Disordered" evidence="8">
    <location>
        <begin position="144"/>
        <end position="185"/>
    </location>
</feature>
<evidence type="ECO:0000256" key="4">
    <source>
        <dbReference type="ARBA" id="ARBA00022989"/>
    </source>
</evidence>
<evidence type="ECO:0000256" key="9">
    <source>
        <dbReference type="SAM" id="Phobius"/>
    </source>
</evidence>
<dbReference type="InterPro" id="IPR013099">
    <property type="entry name" value="K_chnl_dom"/>
</dbReference>
<evidence type="ECO:0000256" key="1">
    <source>
        <dbReference type="ARBA" id="ARBA00004141"/>
    </source>
</evidence>
<feature type="domain" description="Potassium channel" evidence="10">
    <location>
        <begin position="22"/>
        <end position="96"/>
    </location>
</feature>
<dbReference type="GO" id="GO:0005249">
    <property type="term" value="F:voltage-gated potassium channel activity"/>
    <property type="evidence" value="ECO:0007669"/>
    <property type="project" value="InterPro"/>
</dbReference>
<keyword evidence="6 9" id="KW-0472">Membrane</keyword>
<evidence type="ECO:0000256" key="8">
    <source>
        <dbReference type="SAM" id="MobiDB-lite"/>
    </source>
</evidence>
<reference evidence="12" key="1">
    <citation type="journal article" date="2018" name="Nat. Microbiol.">
        <title>Leveraging single-cell genomics to expand the fungal tree of life.</title>
        <authorList>
            <person name="Ahrendt S.R."/>
            <person name="Quandt C.A."/>
            <person name="Ciobanu D."/>
            <person name="Clum A."/>
            <person name="Salamov A."/>
            <person name="Andreopoulos B."/>
            <person name="Cheng J.F."/>
            <person name="Woyke T."/>
            <person name="Pelin A."/>
            <person name="Henrissat B."/>
            <person name="Reynolds N.K."/>
            <person name="Benny G.L."/>
            <person name="Smith M.E."/>
            <person name="James T.Y."/>
            <person name="Grigoriev I.V."/>
        </authorList>
    </citation>
    <scope>NUCLEOTIDE SEQUENCE [LARGE SCALE GENOMIC DNA]</scope>
</reference>
<evidence type="ECO:0000313" key="12">
    <source>
        <dbReference type="Proteomes" id="UP000267251"/>
    </source>
</evidence>
<evidence type="ECO:0000256" key="7">
    <source>
        <dbReference type="ARBA" id="ARBA00023303"/>
    </source>
</evidence>
<dbReference type="Proteomes" id="UP000267251">
    <property type="component" value="Unassembled WGS sequence"/>
</dbReference>
<dbReference type="GO" id="GO:0001508">
    <property type="term" value="P:action potential"/>
    <property type="evidence" value="ECO:0007669"/>
    <property type="project" value="TreeGrafter"/>
</dbReference>
<comment type="subcellular location">
    <subcellularLocation>
        <location evidence="1">Membrane</location>
        <topology evidence="1">Multi-pass membrane protein</topology>
    </subcellularLocation>
</comment>
<keyword evidence="12" id="KW-1185">Reference proteome</keyword>
<dbReference type="PANTHER" id="PTHR11537">
    <property type="entry name" value="VOLTAGE-GATED POTASSIUM CHANNEL"/>
    <property type="match status" value="1"/>
</dbReference>
<feature type="transmembrane region" description="Helical" evidence="9">
    <location>
        <begin position="6"/>
        <end position="27"/>
    </location>
</feature>